<feature type="compositionally biased region" description="Basic and acidic residues" evidence="1">
    <location>
        <begin position="102"/>
        <end position="114"/>
    </location>
</feature>
<dbReference type="Proteomes" id="UP000076842">
    <property type="component" value="Unassembled WGS sequence"/>
</dbReference>
<organism evidence="3 4">
    <name type="scientific">Calocera cornea HHB12733</name>
    <dbReference type="NCBI Taxonomy" id="1353952"/>
    <lineage>
        <taxon>Eukaryota</taxon>
        <taxon>Fungi</taxon>
        <taxon>Dikarya</taxon>
        <taxon>Basidiomycota</taxon>
        <taxon>Agaricomycotina</taxon>
        <taxon>Dacrymycetes</taxon>
        <taxon>Dacrymycetales</taxon>
        <taxon>Dacrymycetaceae</taxon>
        <taxon>Calocera</taxon>
    </lineage>
</organism>
<evidence type="ECO:0000256" key="2">
    <source>
        <dbReference type="SAM" id="SignalP"/>
    </source>
</evidence>
<accession>A0A165J701</accession>
<sequence>MGGGRDVYALAVFAAGVLACADAPLAVGGLGLEKVYVATVAGVALLNGWTTRQMQPEVYSRHSRAMCQLLDVLLFLGFAELETIQERAGARSPRPRPSDPSISKHDQDPARGTEEQDEYAAPSPSARKDCPSPSTGAHPAPLLTPLEREPPQNLPGGRDHPFHFCDRGLQGLDRQGLVVTTDWLQ</sequence>
<feature type="chain" id="PRO_5007859847" evidence="2">
    <location>
        <begin position="20"/>
        <end position="185"/>
    </location>
</feature>
<proteinExistence type="predicted"/>
<protein>
    <submittedName>
        <fullName evidence="3">Uncharacterized protein</fullName>
    </submittedName>
</protein>
<name>A0A165J701_9BASI</name>
<evidence type="ECO:0000256" key="1">
    <source>
        <dbReference type="SAM" id="MobiDB-lite"/>
    </source>
</evidence>
<evidence type="ECO:0000313" key="3">
    <source>
        <dbReference type="EMBL" id="KZT61456.1"/>
    </source>
</evidence>
<evidence type="ECO:0000313" key="4">
    <source>
        <dbReference type="Proteomes" id="UP000076842"/>
    </source>
</evidence>
<dbReference type="PROSITE" id="PS51257">
    <property type="entry name" value="PROKAR_LIPOPROTEIN"/>
    <property type="match status" value="1"/>
</dbReference>
<reference evidence="3 4" key="1">
    <citation type="journal article" date="2016" name="Mol. Biol. Evol.">
        <title>Comparative Genomics of Early-Diverging Mushroom-Forming Fungi Provides Insights into the Origins of Lignocellulose Decay Capabilities.</title>
        <authorList>
            <person name="Nagy L.G."/>
            <person name="Riley R."/>
            <person name="Tritt A."/>
            <person name="Adam C."/>
            <person name="Daum C."/>
            <person name="Floudas D."/>
            <person name="Sun H."/>
            <person name="Yadav J.S."/>
            <person name="Pangilinan J."/>
            <person name="Larsson K.H."/>
            <person name="Matsuura K."/>
            <person name="Barry K."/>
            <person name="Labutti K."/>
            <person name="Kuo R."/>
            <person name="Ohm R.A."/>
            <person name="Bhattacharya S.S."/>
            <person name="Shirouzu T."/>
            <person name="Yoshinaga Y."/>
            <person name="Martin F.M."/>
            <person name="Grigoriev I.V."/>
            <person name="Hibbett D.S."/>
        </authorList>
    </citation>
    <scope>NUCLEOTIDE SEQUENCE [LARGE SCALE GENOMIC DNA]</scope>
    <source>
        <strain evidence="3 4">HHB12733</strain>
    </source>
</reference>
<feature type="region of interest" description="Disordered" evidence="1">
    <location>
        <begin position="86"/>
        <end position="162"/>
    </location>
</feature>
<gene>
    <name evidence="3" type="ORF">CALCODRAFT_491266</name>
</gene>
<keyword evidence="2" id="KW-0732">Signal</keyword>
<dbReference type="EMBL" id="KV423923">
    <property type="protein sequence ID" value="KZT61456.1"/>
    <property type="molecule type" value="Genomic_DNA"/>
</dbReference>
<dbReference type="InParanoid" id="A0A165J701"/>
<dbReference type="OrthoDB" id="4922812at2759"/>
<feature type="signal peptide" evidence="2">
    <location>
        <begin position="1"/>
        <end position="19"/>
    </location>
</feature>
<dbReference type="AlphaFoldDB" id="A0A165J701"/>
<keyword evidence="4" id="KW-1185">Reference proteome</keyword>